<evidence type="ECO:0000256" key="1">
    <source>
        <dbReference type="SAM" id="SignalP"/>
    </source>
</evidence>
<proteinExistence type="evidence at transcript level"/>
<dbReference type="AlphaFoldDB" id="W4VSG3"/>
<reference evidence="2" key="1">
    <citation type="journal article" date="2014" name="PLoS ONE">
        <title>Diversity of conotoxin gene superfamilies in the venomous snail, Conus victoriae.</title>
        <authorList>
            <person name="Robinson S.D."/>
            <person name="Safavi-Hemami H."/>
            <person name="McIntosh L.D."/>
            <person name="Purcell A.W."/>
            <person name="Norton R.S."/>
            <person name="Papenfuss A.T."/>
        </authorList>
    </citation>
    <scope>NUCLEOTIDE SEQUENCE</scope>
    <source>
        <tissue evidence="2">Venom gland</tissue>
    </source>
</reference>
<reference evidence="2" key="2">
    <citation type="submission" date="2015-04" db="EMBL/GenBank/DDBJ databases">
        <authorList>
            <person name="Robinson S.D."/>
            <person name="Li Q."/>
            <person name="Bandyopadhyay P.K."/>
            <person name="Gajewiak J."/>
            <person name="Yandell M."/>
            <person name="Papenfuss A.T."/>
            <person name="Purcell A.W."/>
            <person name="Olivera B.M."/>
            <person name="Norton R.S."/>
            <person name="Safavi-Hemami H."/>
        </authorList>
    </citation>
    <scope>NUCLEOTIDE SEQUENCE</scope>
    <source>
        <tissue evidence="2">Venom gland</tissue>
    </source>
</reference>
<sequence length="58" mass="6505">MSKLGVVLFTFLLVFSLATPMPIQDQPAGRNAEPRGKIRDGMIRHPHNHFPFACPWCG</sequence>
<feature type="chain" id="PRO_5004852204" evidence="1">
    <location>
        <begin position="19"/>
        <end position="58"/>
    </location>
</feature>
<accession>W4VSG3</accession>
<dbReference type="EMBL" id="GAIH01000029">
    <property type="protein sequence ID" value="JAB84688.1"/>
    <property type="molecule type" value="mRNA"/>
</dbReference>
<protein>
    <submittedName>
        <fullName evidence="2">M_Vc3 prepropeptide</fullName>
    </submittedName>
</protein>
<feature type="signal peptide" evidence="1">
    <location>
        <begin position="1"/>
        <end position="18"/>
    </location>
</feature>
<organism evidence="2">
    <name type="scientific">Conus victoriae</name>
    <name type="common">Queen Victoria cone</name>
    <dbReference type="NCBI Taxonomy" id="319920"/>
    <lineage>
        <taxon>Eukaryota</taxon>
        <taxon>Metazoa</taxon>
        <taxon>Spiralia</taxon>
        <taxon>Lophotrochozoa</taxon>
        <taxon>Mollusca</taxon>
        <taxon>Gastropoda</taxon>
        <taxon>Caenogastropoda</taxon>
        <taxon>Neogastropoda</taxon>
        <taxon>Conoidea</taxon>
        <taxon>Conidae</taxon>
        <taxon>Conus</taxon>
        <taxon>Cylinder</taxon>
    </lineage>
</organism>
<evidence type="ECO:0000313" key="2">
    <source>
        <dbReference type="EMBL" id="JAB84688.1"/>
    </source>
</evidence>
<keyword evidence="1" id="KW-0732">Signal</keyword>
<name>W4VSG3_CONVC</name>